<protein>
    <submittedName>
        <fullName evidence="2">DUF4907 domain-containing protein</fullName>
    </submittedName>
</protein>
<dbReference type="InterPro" id="IPR032593">
    <property type="entry name" value="DUF4907"/>
</dbReference>
<keyword evidence="3" id="KW-1185">Reference proteome</keyword>
<keyword evidence="1" id="KW-1133">Transmembrane helix</keyword>
<sequence>MMMIINTYKKFFWAKIQKSCFSFFPKAITIVFITLIVACNKKGNLHVESIKTASGWGYTIANDEKIIIRQTIIPVISNTKSFETEKDALKIGNLVVEKLNANLSPTVTKKDLILLDIKI</sequence>
<proteinExistence type="predicted"/>
<dbReference type="EMBL" id="JAOZEW010000012">
    <property type="protein sequence ID" value="MCV9928507.1"/>
    <property type="molecule type" value="Genomic_DNA"/>
</dbReference>
<evidence type="ECO:0000313" key="2">
    <source>
        <dbReference type="EMBL" id="MCV9928507.1"/>
    </source>
</evidence>
<organism evidence="2 3">
    <name type="scientific">Flavobacterium shii</name>
    <dbReference type="NCBI Taxonomy" id="2987687"/>
    <lineage>
        <taxon>Bacteria</taxon>
        <taxon>Pseudomonadati</taxon>
        <taxon>Bacteroidota</taxon>
        <taxon>Flavobacteriia</taxon>
        <taxon>Flavobacteriales</taxon>
        <taxon>Flavobacteriaceae</taxon>
        <taxon>Flavobacterium</taxon>
    </lineage>
</organism>
<gene>
    <name evidence="2" type="ORF">OIU83_12640</name>
</gene>
<evidence type="ECO:0000256" key="1">
    <source>
        <dbReference type="SAM" id="Phobius"/>
    </source>
</evidence>
<dbReference type="RefSeq" id="WP_264206616.1">
    <property type="nucleotide sequence ID" value="NZ_JAOZEW010000012.1"/>
</dbReference>
<comment type="caution">
    <text evidence="2">The sequence shown here is derived from an EMBL/GenBank/DDBJ whole genome shotgun (WGS) entry which is preliminary data.</text>
</comment>
<keyword evidence="1" id="KW-0472">Membrane</keyword>
<feature type="transmembrane region" description="Helical" evidence="1">
    <location>
        <begin position="20"/>
        <end position="38"/>
    </location>
</feature>
<evidence type="ECO:0000313" key="3">
    <source>
        <dbReference type="Proteomes" id="UP001151079"/>
    </source>
</evidence>
<dbReference type="Proteomes" id="UP001151079">
    <property type="component" value="Unassembled WGS sequence"/>
</dbReference>
<reference evidence="2" key="1">
    <citation type="submission" date="2022-10" db="EMBL/GenBank/DDBJ databases">
        <title>Two novel species of Flavobacterium.</title>
        <authorList>
            <person name="Liu Q."/>
            <person name="Xin Y.-H."/>
        </authorList>
    </citation>
    <scope>NUCLEOTIDE SEQUENCE</scope>
    <source>
        <strain evidence="2">LS1R49</strain>
    </source>
</reference>
<dbReference type="Pfam" id="PF16250">
    <property type="entry name" value="DUF4907"/>
    <property type="match status" value="1"/>
</dbReference>
<dbReference type="AlphaFoldDB" id="A0A9X2ZEW2"/>
<keyword evidence="1" id="KW-0812">Transmembrane</keyword>
<accession>A0A9X2ZEW2</accession>
<name>A0A9X2ZEW2_9FLAO</name>